<comment type="caution">
    <text evidence="1">The sequence shown here is derived from an EMBL/GenBank/DDBJ whole genome shotgun (WGS) entry which is preliminary data.</text>
</comment>
<dbReference type="Proteomes" id="UP000318431">
    <property type="component" value="Unassembled WGS sequence"/>
</dbReference>
<dbReference type="EMBL" id="VLLB01000004">
    <property type="protein sequence ID" value="TWI65438.1"/>
    <property type="molecule type" value="Genomic_DNA"/>
</dbReference>
<accession>A0A562R8M6</accession>
<sequence>MARHIPLTFSSLLLGLVATSTYLLCSTEGLAHATLFMIR</sequence>
<keyword evidence="2" id="KW-1185">Reference proteome</keyword>
<proteinExistence type="predicted"/>
<gene>
    <name evidence="1" type="ORF">IP91_02848</name>
</gene>
<name>A0A562R8M6_9BURK</name>
<protein>
    <submittedName>
        <fullName evidence="1">Uncharacterized protein</fullName>
    </submittedName>
</protein>
<organism evidence="1 2">
    <name type="scientific">Pseudoduganella lurida</name>
    <dbReference type="NCBI Taxonomy" id="1036180"/>
    <lineage>
        <taxon>Bacteria</taxon>
        <taxon>Pseudomonadati</taxon>
        <taxon>Pseudomonadota</taxon>
        <taxon>Betaproteobacteria</taxon>
        <taxon>Burkholderiales</taxon>
        <taxon>Oxalobacteraceae</taxon>
        <taxon>Telluria group</taxon>
        <taxon>Pseudoduganella</taxon>
    </lineage>
</organism>
<evidence type="ECO:0000313" key="1">
    <source>
        <dbReference type="EMBL" id="TWI65438.1"/>
    </source>
</evidence>
<reference evidence="1 2" key="1">
    <citation type="journal article" date="2015" name="Stand. Genomic Sci.">
        <title>Genomic Encyclopedia of Bacterial and Archaeal Type Strains, Phase III: the genomes of soil and plant-associated and newly described type strains.</title>
        <authorList>
            <person name="Whitman W.B."/>
            <person name="Woyke T."/>
            <person name="Klenk H.P."/>
            <person name="Zhou Y."/>
            <person name="Lilburn T.G."/>
            <person name="Beck B.J."/>
            <person name="De Vos P."/>
            <person name="Vandamme P."/>
            <person name="Eisen J.A."/>
            <person name="Garrity G."/>
            <person name="Hugenholtz P."/>
            <person name="Kyrpides N.C."/>
        </authorList>
    </citation>
    <scope>NUCLEOTIDE SEQUENCE [LARGE SCALE GENOMIC DNA]</scope>
    <source>
        <strain evidence="1 2">CGMCC 1.10822</strain>
    </source>
</reference>
<evidence type="ECO:0000313" key="2">
    <source>
        <dbReference type="Proteomes" id="UP000318431"/>
    </source>
</evidence>
<dbReference type="AlphaFoldDB" id="A0A562R8M6"/>